<gene>
    <name evidence="2" type="ORF">G3576_15585</name>
</gene>
<accession>A0A6M1LM59</accession>
<dbReference type="EMBL" id="JAAIKB010000006">
    <property type="protein sequence ID" value="NGM21445.1"/>
    <property type="molecule type" value="Genomic_DNA"/>
</dbReference>
<sequence>MSLPRLRLLATLPLLALAACQQPDWANRAALEIGAPRPDAAAIRQRQTARFDGVPETRLLVEATQVLQDLGFTIEESAARHGVLAGAKDRDAVETPQVVGQVALTIAFALLGARYDPIWDTDQIIRATLTTQPAGQRDSILRVSFERIVTNNKGGTRVEQLTEAEFSTGFFDRVRTGLARQA</sequence>
<organism evidence="2 3">
    <name type="scientific">Falsiroseomonas algicola</name>
    <dbReference type="NCBI Taxonomy" id="2716930"/>
    <lineage>
        <taxon>Bacteria</taxon>
        <taxon>Pseudomonadati</taxon>
        <taxon>Pseudomonadota</taxon>
        <taxon>Alphaproteobacteria</taxon>
        <taxon>Acetobacterales</taxon>
        <taxon>Roseomonadaceae</taxon>
        <taxon>Falsiroseomonas</taxon>
    </lineage>
</organism>
<dbReference type="PROSITE" id="PS51257">
    <property type="entry name" value="PROKAR_LIPOPROTEIN"/>
    <property type="match status" value="1"/>
</dbReference>
<proteinExistence type="predicted"/>
<evidence type="ECO:0000313" key="3">
    <source>
        <dbReference type="Proteomes" id="UP000475385"/>
    </source>
</evidence>
<comment type="caution">
    <text evidence="2">The sequence shown here is derived from an EMBL/GenBank/DDBJ whole genome shotgun (WGS) entry which is preliminary data.</text>
</comment>
<protein>
    <recommendedName>
        <fullName evidence="4">Lipoprotein</fullName>
    </recommendedName>
</protein>
<evidence type="ECO:0008006" key="4">
    <source>
        <dbReference type="Google" id="ProtNLM"/>
    </source>
</evidence>
<feature type="chain" id="PRO_5027096918" description="Lipoprotein" evidence="1">
    <location>
        <begin position="19"/>
        <end position="182"/>
    </location>
</feature>
<dbReference type="RefSeq" id="WP_164695360.1">
    <property type="nucleotide sequence ID" value="NZ_JAAIKB010000006.1"/>
</dbReference>
<dbReference type="AlphaFoldDB" id="A0A6M1LM59"/>
<keyword evidence="1" id="KW-0732">Signal</keyword>
<reference evidence="2 3" key="1">
    <citation type="submission" date="2020-03" db="EMBL/GenBank/DDBJ databases">
        <title>Roseomonas stagni sp. nov., isolated from pond water in Japan.</title>
        <authorList>
            <person name="Furuhata K."/>
            <person name="Miyamoto H."/>
            <person name="Goto K."/>
        </authorList>
    </citation>
    <scope>NUCLEOTIDE SEQUENCE [LARGE SCALE GENOMIC DNA]</scope>
    <source>
        <strain evidence="2 3">PeD5</strain>
    </source>
</reference>
<evidence type="ECO:0000256" key="1">
    <source>
        <dbReference type="SAM" id="SignalP"/>
    </source>
</evidence>
<evidence type="ECO:0000313" key="2">
    <source>
        <dbReference type="EMBL" id="NGM21445.1"/>
    </source>
</evidence>
<feature type="signal peptide" evidence="1">
    <location>
        <begin position="1"/>
        <end position="18"/>
    </location>
</feature>
<keyword evidence="3" id="KW-1185">Reference proteome</keyword>
<dbReference type="Proteomes" id="UP000475385">
    <property type="component" value="Unassembled WGS sequence"/>
</dbReference>
<name>A0A6M1LM59_9PROT</name>